<comment type="caution">
    <text evidence="2">The sequence shown here is derived from an EMBL/GenBank/DDBJ whole genome shotgun (WGS) entry which is preliminary data.</text>
</comment>
<dbReference type="PROSITE" id="PS51186">
    <property type="entry name" value="GNAT"/>
    <property type="match status" value="1"/>
</dbReference>
<dbReference type="Proteomes" id="UP000777438">
    <property type="component" value="Unassembled WGS sequence"/>
</dbReference>
<protein>
    <recommendedName>
        <fullName evidence="1">N-acetyltransferase domain-containing protein</fullName>
    </recommendedName>
</protein>
<dbReference type="CDD" id="cd04301">
    <property type="entry name" value="NAT_SF"/>
    <property type="match status" value="1"/>
</dbReference>
<evidence type="ECO:0000313" key="3">
    <source>
        <dbReference type="Proteomes" id="UP000777438"/>
    </source>
</evidence>
<dbReference type="SUPFAM" id="SSF55729">
    <property type="entry name" value="Acyl-CoA N-acyltransferases (Nat)"/>
    <property type="match status" value="1"/>
</dbReference>
<dbReference type="PANTHER" id="PTHR42791">
    <property type="entry name" value="GNAT FAMILY ACETYLTRANSFERASE"/>
    <property type="match status" value="1"/>
</dbReference>
<keyword evidence="3" id="KW-1185">Reference proteome</keyword>
<dbReference type="AlphaFoldDB" id="A0A9P8W7L6"/>
<name>A0A9P8W7L6_9HYPO</name>
<dbReference type="Pfam" id="PF00583">
    <property type="entry name" value="Acetyltransf_1"/>
    <property type="match status" value="1"/>
</dbReference>
<dbReference type="OrthoDB" id="61113at2759"/>
<gene>
    <name evidence="2" type="ORF">B0T10DRAFT_537468</name>
</gene>
<organism evidence="2 3">
    <name type="scientific">Thelonectria olida</name>
    <dbReference type="NCBI Taxonomy" id="1576542"/>
    <lineage>
        <taxon>Eukaryota</taxon>
        <taxon>Fungi</taxon>
        <taxon>Dikarya</taxon>
        <taxon>Ascomycota</taxon>
        <taxon>Pezizomycotina</taxon>
        <taxon>Sordariomycetes</taxon>
        <taxon>Hypocreomycetidae</taxon>
        <taxon>Hypocreales</taxon>
        <taxon>Nectriaceae</taxon>
        <taxon>Thelonectria</taxon>
    </lineage>
</organism>
<sequence>MAPYVLQSPCTVDDVAGLARNNVSAFWDETWWRLLWNDRRTVDSLIDAVTIRTPKNLLTDRDVRRHQKVVDSDSGLIVGYARWILPVSHQSDWLEAQALEVSEDQRDMFSQRHAQTDFSTREDMDDLDRHVHEWNAKYNHGQCLMLDYLAVRPDHHRRGVGSMLVQSGVKKANELGLDIFLVAMGRRALGMYLKAGFDLVDQHSDSLLDFGADEMYETFCLIKRARV</sequence>
<accession>A0A9P8W7L6</accession>
<dbReference type="InterPro" id="IPR052523">
    <property type="entry name" value="Trichothecene_AcTrans"/>
</dbReference>
<proteinExistence type="predicted"/>
<evidence type="ECO:0000259" key="1">
    <source>
        <dbReference type="PROSITE" id="PS51186"/>
    </source>
</evidence>
<evidence type="ECO:0000313" key="2">
    <source>
        <dbReference type="EMBL" id="KAH6892481.1"/>
    </source>
</evidence>
<dbReference type="EMBL" id="JAGPYM010000007">
    <property type="protein sequence ID" value="KAH6892481.1"/>
    <property type="molecule type" value="Genomic_DNA"/>
</dbReference>
<dbReference type="GO" id="GO:0016747">
    <property type="term" value="F:acyltransferase activity, transferring groups other than amino-acyl groups"/>
    <property type="evidence" value="ECO:0007669"/>
    <property type="project" value="InterPro"/>
</dbReference>
<dbReference type="InterPro" id="IPR016181">
    <property type="entry name" value="Acyl_CoA_acyltransferase"/>
</dbReference>
<dbReference type="InterPro" id="IPR000182">
    <property type="entry name" value="GNAT_dom"/>
</dbReference>
<dbReference type="PANTHER" id="PTHR42791:SF2">
    <property type="entry name" value="N-ACETYLTRANSFERASE DOMAIN-CONTAINING PROTEIN"/>
    <property type="match status" value="1"/>
</dbReference>
<reference evidence="2 3" key="1">
    <citation type="journal article" date="2021" name="Nat. Commun.">
        <title>Genetic determinants of endophytism in the Arabidopsis root mycobiome.</title>
        <authorList>
            <person name="Mesny F."/>
            <person name="Miyauchi S."/>
            <person name="Thiergart T."/>
            <person name="Pickel B."/>
            <person name="Atanasova L."/>
            <person name="Karlsson M."/>
            <person name="Huettel B."/>
            <person name="Barry K.W."/>
            <person name="Haridas S."/>
            <person name="Chen C."/>
            <person name="Bauer D."/>
            <person name="Andreopoulos W."/>
            <person name="Pangilinan J."/>
            <person name="LaButti K."/>
            <person name="Riley R."/>
            <person name="Lipzen A."/>
            <person name="Clum A."/>
            <person name="Drula E."/>
            <person name="Henrissat B."/>
            <person name="Kohler A."/>
            <person name="Grigoriev I.V."/>
            <person name="Martin F.M."/>
            <person name="Hacquard S."/>
        </authorList>
    </citation>
    <scope>NUCLEOTIDE SEQUENCE [LARGE SCALE GENOMIC DNA]</scope>
    <source>
        <strain evidence="2 3">MPI-CAGE-CH-0241</strain>
    </source>
</reference>
<dbReference type="Gene3D" id="3.40.630.30">
    <property type="match status" value="1"/>
</dbReference>
<feature type="domain" description="N-acetyltransferase" evidence="1">
    <location>
        <begin position="138"/>
        <end position="220"/>
    </location>
</feature>